<reference evidence="3 4" key="1">
    <citation type="journal article" date="2010" name="J. Bacteriol.">
        <title>Biochemical characterization of a novel indole prenyltransferase from Streptomyces sp. SN-593.</title>
        <authorList>
            <person name="Takahashi S."/>
            <person name="Takagi H."/>
            <person name="Toyoda A."/>
            <person name="Uramoto M."/>
            <person name="Nogawa T."/>
            <person name="Ueki M."/>
            <person name="Sakaki Y."/>
            <person name="Osada H."/>
        </authorList>
    </citation>
    <scope>NUCLEOTIDE SEQUENCE [LARGE SCALE GENOMIC DNA]</scope>
    <source>
        <strain evidence="3 4">SN-593</strain>
    </source>
</reference>
<gene>
    <name evidence="3" type="ORF">RVR_709</name>
</gene>
<keyword evidence="4" id="KW-1185">Reference proteome</keyword>
<dbReference type="AlphaFoldDB" id="A0A7U3VLN7"/>
<dbReference type="NCBIfam" id="TIGR01443">
    <property type="entry name" value="intein_Cterm"/>
    <property type="match status" value="1"/>
</dbReference>
<accession>A0A7U3VLN7</accession>
<dbReference type="InterPro" id="IPR030934">
    <property type="entry name" value="Intein_C"/>
</dbReference>
<dbReference type="KEGG" id="arev:RVR_709"/>
<dbReference type="SMART" id="SM00306">
    <property type="entry name" value="HintN"/>
    <property type="match status" value="1"/>
</dbReference>
<proteinExistence type="predicted"/>
<sequence length="470" mass="50061">MTDPQQVNGYSYAAGNPVTGADPDGLMNDSSHVGGSGIVCDGYCQADEDLSSYCGAYKSAGSSCDHGSPTPQAVLSGKRQKTSGLSKWLDMFTGSAGKSVMGGIKDFFDGKAEKSAFDTFNDMVACADGVHCEAAVKDTKDSLASLKDAYKQARDGHSAQVLGTLVGALLLAWVTDKVMPDLGIGKKAPGGCSFSPDTQVLMGGGKTEPIGKIKPGEQVEAADPDTGKHKKAEKVTATWINHDDDLVDLTIDTGKGRASVLHTTSQHPFWDDTVRKWLPAAELTPGHALETATDTHVRLAGKAAHPGTVDMYNLTVNELHTYYVLAGTTPVLVHNTDGGICDLNDGYLYRGLAKGHHEYDAAAEGRAVPRGTSTDIDAHSDGNATDTIYTSWSDDPEVAQFGAENLGDDYVGEGVMLRVRVEGIDPSRVIQIHGTQYERFFEDEHLISGEVLADDISTDFGETWSPVRRQ</sequence>
<evidence type="ECO:0000259" key="2">
    <source>
        <dbReference type="SMART" id="SM00306"/>
    </source>
</evidence>
<dbReference type="Pfam" id="PF07591">
    <property type="entry name" value="PT-HINT"/>
    <property type="match status" value="1"/>
</dbReference>
<organism evidence="3 4">
    <name type="scientific">Actinacidiphila reveromycinica</name>
    <dbReference type="NCBI Taxonomy" id="659352"/>
    <lineage>
        <taxon>Bacteria</taxon>
        <taxon>Bacillati</taxon>
        <taxon>Actinomycetota</taxon>
        <taxon>Actinomycetes</taxon>
        <taxon>Kitasatosporales</taxon>
        <taxon>Streptomycetaceae</taxon>
        <taxon>Actinacidiphila</taxon>
    </lineage>
</organism>
<evidence type="ECO:0000313" key="3">
    <source>
        <dbReference type="EMBL" id="BBA95728.1"/>
    </source>
</evidence>
<dbReference type="CDD" id="cd00081">
    <property type="entry name" value="Hint"/>
    <property type="match status" value="1"/>
</dbReference>
<reference evidence="3 4" key="4">
    <citation type="journal article" date="2020" name="Sci. Rep.">
        <title>beta-carboline chemical signals induce reveromycin production through a LuxR family regulator in Streptomyces sp. SN-593.</title>
        <authorList>
            <person name="Panthee S."/>
            <person name="Kito N."/>
            <person name="Hayashi T."/>
            <person name="Shimizu T."/>
            <person name="Ishikawa J."/>
            <person name="Hamamoto H."/>
            <person name="Osada H."/>
            <person name="Takahashi S."/>
        </authorList>
    </citation>
    <scope>NUCLEOTIDE SEQUENCE [LARGE SCALE GENOMIC DNA]</scope>
    <source>
        <strain evidence="3 4">SN-593</strain>
    </source>
</reference>
<reference evidence="3 4" key="3">
    <citation type="journal article" date="2011" name="Nat. Chem. Biol.">
        <title>Reveromycin A biosynthesis uses RevG and RevJ for stereospecific spiroacetal formation.</title>
        <authorList>
            <person name="Takahashi S."/>
            <person name="Toyoda A."/>
            <person name="Sekiyama Y."/>
            <person name="Takagi H."/>
            <person name="Nogawa T."/>
            <person name="Uramoto M."/>
            <person name="Suzuki R."/>
            <person name="Koshino H."/>
            <person name="Kumano T."/>
            <person name="Panthee S."/>
            <person name="Dairi T."/>
            <person name="Ishikawa J."/>
            <person name="Ikeda H."/>
            <person name="Sakaki Y."/>
            <person name="Osada H."/>
        </authorList>
    </citation>
    <scope>NUCLEOTIDE SEQUENCE [LARGE SCALE GENOMIC DNA]</scope>
    <source>
        <strain evidence="3 4">SN-593</strain>
    </source>
</reference>
<dbReference type="Gene3D" id="2.170.16.10">
    <property type="entry name" value="Hedgehog/Intein (Hint) domain"/>
    <property type="match status" value="1"/>
</dbReference>
<reference evidence="3 4" key="2">
    <citation type="journal article" date="2011" name="J. Antibiot.">
        <title>Furaquinocins I and J: novel polyketide isoprenoid hybrid compounds from Streptomyces reveromyceticus SN-593.</title>
        <authorList>
            <person name="Panthee S."/>
            <person name="Takahashi S."/>
            <person name="Takagi H."/>
            <person name="Nogawa T."/>
            <person name="Oowada E."/>
            <person name="Uramoto M."/>
            <person name="Osada H."/>
        </authorList>
    </citation>
    <scope>NUCLEOTIDE SEQUENCE [LARGE SCALE GENOMIC DNA]</scope>
    <source>
        <strain evidence="3 4">SN-593</strain>
    </source>
</reference>
<dbReference type="SUPFAM" id="SSF51294">
    <property type="entry name" value="Hedgehog/intein (Hint) domain"/>
    <property type="match status" value="1"/>
</dbReference>
<feature type="domain" description="Hint" evidence="2">
    <location>
        <begin position="191"/>
        <end position="293"/>
    </location>
</feature>
<dbReference type="EMBL" id="AP018365">
    <property type="protein sequence ID" value="BBA95728.1"/>
    <property type="molecule type" value="Genomic_DNA"/>
</dbReference>
<dbReference type="InterPro" id="IPR003587">
    <property type="entry name" value="Hint_dom_N"/>
</dbReference>
<protein>
    <recommendedName>
        <fullName evidence="2">Hint domain-containing protein</fullName>
    </recommendedName>
</protein>
<dbReference type="Proteomes" id="UP000595703">
    <property type="component" value="Chromosome"/>
</dbReference>
<evidence type="ECO:0000313" key="4">
    <source>
        <dbReference type="Proteomes" id="UP000595703"/>
    </source>
</evidence>
<dbReference type="InterPro" id="IPR036844">
    <property type="entry name" value="Hint_dom_sf"/>
</dbReference>
<name>A0A7U3VLN7_9ACTN</name>
<evidence type="ECO:0000256" key="1">
    <source>
        <dbReference type="SAM" id="MobiDB-lite"/>
    </source>
</evidence>
<feature type="region of interest" description="Disordered" evidence="1">
    <location>
        <begin position="204"/>
        <end position="230"/>
    </location>
</feature>